<dbReference type="GO" id="GO:0030170">
    <property type="term" value="F:pyridoxal phosphate binding"/>
    <property type="evidence" value="ECO:0007669"/>
    <property type="project" value="InterPro"/>
</dbReference>
<dbReference type="OrthoDB" id="581532at2"/>
<evidence type="ECO:0000259" key="1">
    <source>
        <dbReference type="PROSITE" id="PS51340"/>
    </source>
</evidence>
<dbReference type="PANTHER" id="PTHR14237:SF19">
    <property type="entry name" value="MITOCHONDRIAL AMIDOXIME REDUCING COMPONENT 1"/>
    <property type="match status" value="1"/>
</dbReference>
<dbReference type="Pfam" id="PF03476">
    <property type="entry name" value="MOSC_N"/>
    <property type="match status" value="1"/>
</dbReference>
<dbReference type="GO" id="GO:0030151">
    <property type="term" value="F:molybdenum ion binding"/>
    <property type="evidence" value="ECO:0007669"/>
    <property type="project" value="InterPro"/>
</dbReference>
<reference evidence="2 3" key="1">
    <citation type="journal article" date="2009" name="Stand. Genomic Sci.">
        <title>Complete genome sequence of Dyadobacter fermentans type strain (NS114).</title>
        <authorList>
            <person name="Lang E."/>
            <person name="Lapidus A."/>
            <person name="Chertkov O."/>
            <person name="Brettin T."/>
            <person name="Detter J.C."/>
            <person name="Han C."/>
            <person name="Copeland A."/>
            <person name="Glavina Del Rio T."/>
            <person name="Nolan M."/>
            <person name="Chen F."/>
            <person name="Lucas S."/>
            <person name="Tice H."/>
            <person name="Cheng J.F."/>
            <person name="Land M."/>
            <person name="Hauser L."/>
            <person name="Chang Y.J."/>
            <person name="Jeffries C.D."/>
            <person name="Kopitz M."/>
            <person name="Bruce D."/>
            <person name="Goodwin L."/>
            <person name="Pitluck S."/>
            <person name="Ovchinnikova G."/>
            <person name="Pati A."/>
            <person name="Ivanova N."/>
            <person name="Mavrommatis K."/>
            <person name="Chen A."/>
            <person name="Palaniappan K."/>
            <person name="Chain P."/>
            <person name="Bristow J."/>
            <person name="Eisen J.A."/>
            <person name="Markowitz V."/>
            <person name="Hugenholtz P."/>
            <person name="Goker M."/>
            <person name="Rohde M."/>
            <person name="Kyrpides N.C."/>
            <person name="Klenk H.P."/>
        </authorList>
    </citation>
    <scope>NUCLEOTIDE SEQUENCE [LARGE SCALE GENOMIC DNA]</scope>
    <source>
        <strain evidence="3">ATCC 700827 / DSM 18053 / CIP 107007 / KCTC 52180 / NS114</strain>
    </source>
</reference>
<dbReference type="SUPFAM" id="SSF141673">
    <property type="entry name" value="MOSC N-terminal domain-like"/>
    <property type="match status" value="1"/>
</dbReference>
<dbReference type="InterPro" id="IPR005302">
    <property type="entry name" value="MoCF_Sase_C"/>
</dbReference>
<feature type="domain" description="MOSC" evidence="1">
    <location>
        <begin position="131"/>
        <end position="276"/>
    </location>
</feature>
<sequence length="276" mass="30546">MLTNPNDKTLQTAYLSQIWIYPVKSLAGTRVPVAHAGCSGLQHDRQWMVTDAGGHALTQRDIPGMAPLRASVTANGLEMASIHEMGDKVIVPFSTRMGPQMQVKVWNDRVYAHCPSQIANQWLSERLGQEVKLVAMHPDISTRTYDVPRHPSGALSFADDFPYHLIGQSSVDDLNARLDEEVTIQRFRANFVIAGLAPYGDDLLGTFTMGDAAFASISPCERCVMVNIEPGSAKKGRQPLKTLSTYRRQGNNITFGQNLIAIREGIVREMDQILMH</sequence>
<dbReference type="InterPro" id="IPR005303">
    <property type="entry name" value="MOCOS_middle"/>
</dbReference>
<name>C6VUS7_DYAFD</name>
<proteinExistence type="predicted"/>
<evidence type="ECO:0000313" key="2">
    <source>
        <dbReference type="EMBL" id="ACT93064.1"/>
    </source>
</evidence>
<dbReference type="InterPro" id="IPR011037">
    <property type="entry name" value="Pyrv_Knase-like_insert_dom_sf"/>
</dbReference>
<accession>C6VUS7</accession>
<evidence type="ECO:0000313" key="3">
    <source>
        <dbReference type="Proteomes" id="UP000002011"/>
    </source>
</evidence>
<gene>
    <name evidence="2" type="ordered locus">Dfer_1825</name>
</gene>
<dbReference type="Pfam" id="PF03473">
    <property type="entry name" value="MOSC"/>
    <property type="match status" value="1"/>
</dbReference>
<organism evidence="2 3">
    <name type="scientific">Dyadobacter fermentans (strain ATCC 700827 / DSM 18053 / CIP 107007 / KCTC 52180 / NS114)</name>
    <dbReference type="NCBI Taxonomy" id="471854"/>
    <lineage>
        <taxon>Bacteria</taxon>
        <taxon>Pseudomonadati</taxon>
        <taxon>Bacteroidota</taxon>
        <taxon>Cytophagia</taxon>
        <taxon>Cytophagales</taxon>
        <taxon>Spirosomataceae</taxon>
        <taxon>Dyadobacter</taxon>
    </lineage>
</organism>
<dbReference type="EMBL" id="CP001619">
    <property type="protein sequence ID" value="ACT93064.1"/>
    <property type="molecule type" value="Genomic_DNA"/>
</dbReference>
<dbReference type="GO" id="GO:0003824">
    <property type="term" value="F:catalytic activity"/>
    <property type="evidence" value="ECO:0007669"/>
    <property type="project" value="InterPro"/>
</dbReference>
<dbReference type="PANTHER" id="PTHR14237">
    <property type="entry name" value="MOLYBDOPTERIN COFACTOR SULFURASE MOSC"/>
    <property type="match status" value="1"/>
</dbReference>
<dbReference type="Proteomes" id="UP000002011">
    <property type="component" value="Chromosome"/>
</dbReference>
<protein>
    <submittedName>
        <fullName evidence="2">MOSC domain containing protein</fullName>
    </submittedName>
</protein>
<dbReference type="AlphaFoldDB" id="C6VUS7"/>
<dbReference type="KEGG" id="dfe:Dfer_1825"/>
<dbReference type="PROSITE" id="PS51340">
    <property type="entry name" value="MOSC"/>
    <property type="match status" value="1"/>
</dbReference>
<dbReference type="HOGENOM" id="CLU_028286_0_1_10"/>
<dbReference type="SUPFAM" id="SSF50800">
    <property type="entry name" value="PK beta-barrel domain-like"/>
    <property type="match status" value="1"/>
</dbReference>
<keyword evidence="3" id="KW-1185">Reference proteome</keyword>
<dbReference type="RefSeq" id="WP_015811318.1">
    <property type="nucleotide sequence ID" value="NC_013037.1"/>
</dbReference>
<dbReference type="eggNOG" id="COG3217">
    <property type="taxonomic scope" value="Bacteria"/>
</dbReference>
<dbReference type="STRING" id="471854.Dfer_1825"/>